<feature type="non-terminal residue" evidence="1">
    <location>
        <position position="1"/>
    </location>
</feature>
<evidence type="ECO:0008006" key="2">
    <source>
        <dbReference type="Google" id="ProtNLM"/>
    </source>
</evidence>
<dbReference type="InterPro" id="IPR012675">
    <property type="entry name" value="Beta-grasp_dom_sf"/>
</dbReference>
<dbReference type="Gene3D" id="3.10.20.30">
    <property type="match status" value="1"/>
</dbReference>
<gene>
    <name evidence="1" type="ORF">S01H1_55301</name>
</gene>
<dbReference type="InterPro" id="IPR052045">
    <property type="entry name" value="Sulfur_Carrier/Prot_Modifier"/>
</dbReference>
<dbReference type="PANTHER" id="PTHR38031:SF1">
    <property type="entry name" value="SULFUR CARRIER PROTEIN CYSO"/>
    <property type="match status" value="1"/>
</dbReference>
<accession>X0WLT3</accession>
<protein>
    <recommendedName>
        <fullName evidence="2">ThiS family protein</fullName>
    </recommendedName>
</protein>
<evidence type="ECO:0000313" key="1">
    <source>
        <dbReference type="EMBL" id="GAG24187.1"/>
    </source>
</evidence>
<dbReference type="InterPro" id="IPR003749">
    <property type="entry name" value="ThiS/MoaD-like"/>
</dbReference>
<proteinExistence type="predicted"/>
<sequence>INIPLYMQSFTKNMEVVEVNGSTVSGCLNHLVKQFPGIKKQLFSKKGNLFENIIISVNGEIAYPEQLAKPVKDGDELKIMLIIGGG</sequence>
<dbReference type="Pfam" id="PF02597">
    <property type="entry name" value="ThiS"/>
    <property type="match status" value="1"/>
</dbReference>
<dbReference type="SUPFAM" id="SSF54285">
    <property type="entry name" value="MoaD/ThiS"/>
    <property type="match status" value="1"/>
</dbReference>
<name>X0WLT3_9ZZZZ</name>
<dbReference type="InterPro" id="IPR016155">
    <property type="entry name" value="Mopterin_synth/thiamin_S_b"/>
</dbReference>
<organism evidence="1">
    <name type="scientific">marine sediment metagenome</name>
    <dbReference type="NCBI Taxonomy" id="412755"/>
    <lineage>
        <taxon>unclassified sequences</taxon>
        <taxon>metagenomes</taxon>
        <taxon>ecological metagenomes</taxon>
    </lineage>
</organism>
<dbReference type="PANTHER" id="PTHR38031">
    <property type="entry name" value="SULFUR CARRIER PROTEIN SLR0821-RELATED"/>
    <property type="match status" value="1"/>
</dbReference>
<reference evidence="1" key="1">
    <citation type="journal article" date="2014" name="Front. Microbiol.">
        <title>High frequency of phylogenetically diverse reductive dehalogenase-homologous genes in deep subseafloor sedimentary metagenomes.</title>
        <authorList>
            <person name="Kawai M."/>
            <person name="Futagami T."/>
            <person name="Toyoda A."/>
            <person name="Takaki Y."/>
            <person name="Nishi S."/>
            <person name="Hori S."/>
            <person name="Arai W."/>
            <person name="Tsubouchi T."/>
            <person name="Morono Y."/>
            <person name="Uchiyama I."/>
            <person name="Ito T."/>
            <person name="Fujiyama A."/>
            <person name="Inagaki F."/>
            <person name="Takami H."/>
        </authorList>
    </citation>
    <scope>NUCLEOTIDE SEQUENCE</scope>
    <source>
        <strain evidence="1">Expedition CK06-06</strain>
    </source>
</reference>
<comment type="caution">
    <text evidence="1">The sequence shown here is derived from an EMBL/GenBank/DDBJ whole genome shotgun (WGS) entry which is preliminary data.</text>
</comment>
<dbReference type="AlphaFoldDB" id="X0WLT3"/>
<dbReference type="EMBL" id="BARS01035937">
    <property type="protein sequence ID" value="GAG24187.1"/>
    <property type="molecule type" value="Genomic_DNA"/>
</dbReference>
<dbReference type="CDD" id="cd17040">
    <property type="entry name" value="Ubl_MoaD_like"/>
    <property type="match status" value="1"/>
</dbReference>